<dbReference type="RefSeq" id="WP_007499529.1">
    <property type="nucleotide sequence ID" value="NZ_AGBF01000104.1"/>
</dbReference>
<dbReference type="AlphaFoldDB" id="G2GH36"/>
<dbReference type="PANTHER" id="PTHR43140:SF1">
    <property type="entry name" value="TYPE I RESTRICTION ENZYME ECOKI SPECIFICITY SUBUNIT"/>
    <property type="match status" value="1"/>
</dbReference>
<dbReference type="InterPro" id="IPR044946">
    <property type="entry name" value="Restrct_endonuc_typeI_TRD_sf"/>
</dbReference>
<dbReference type="Gene3D" id="3.90.220.20">
    <property type="entry name" value="DNA methylase specificity domains"/>
    <property type="match status" value="2"/>
</dbReference>
<feature type="domain" description="Type I restriction modification DNA specificity" evidence="6">
    <location>
        <begin position="6"/>
        <end position="174"/>
    </location>
</feature>
<dbReference type="PATRIC" id="fig|700597.3.peg.4733"/>
<protein>
    <submittedName>
        <fullName evidence="7">Restriction modification system DNA specificity subunit</fullName>
    </submittedName>
</protein>
<feature type="domain" description="Type I restriction modification DNA specificity" evidence="6">
    <location>
        <begin position="216"/>
        <end position="363"/>
    </location>
</feature>
<proteinExistence type="inferred from homology"/>
<evidence type="ECO:0000256" key="4">
    <source>
        <dbReference type="ARBA" id="ARBA00038652"/>
    </source>
</evidence>
<comment type="similarity">
    <text evidence="1">Belongs to the type-I restriction system S methylase family.</text>
</comment>
<dbReference type="CDD" id="cd17253">
    <property type="entry name" value="RMtype1_S_Eco933I-TRD2-CR2_like"/>
    <property type="match status" value="1"/>
</dbReference>
<organism evidence="7 8">
    <name type="scientific">Streptomyces zinciresistens K42</name>
    <dbReference type="NCBI Taxonomy" id="700597"/>
    <lineage>
        <taxon>Bacteria</taxon>
        <taxon>Bacillati</taxon>
        <taxon>Actinomycetota</taxon>
        <taxon>Actinomycetes</taxon>
        <taxon>Kitasatosporales</taxon>
        <taxon>Streptomycetaceae</taxon>
        <taxon>Streptomyces</taxon>
    </lineage>
</organism>
<dbReference type="REBASE" id="41106">
    <property type="entry name" value="S.SziORF24108P"/>
</dbReference>
<sequence>MELPATWILLDLGEVAEVSGGIQKQQKRRPVKNIYPFLRVANVGRGKLALEEVHDIELFEGELEKYRLRDGDLLVVEGNGSPDQIGRAATWRGAISDAVHQNHLIRVRPTRAISARYLELVWNAPVVSRQLKEVAQSTSGLYTLSTSKVKRVKVPLPPLAEQDRIVEALEDHLSRLDSAASNLDRAQSWSIPLRRSALARLRDRAMILGAQLVPLEAVAQTSLGKMLDSKKNAGSDTPYLRNVNVRWGEFDLEAISSVPMPPEQAVKFALNAGDLLVCEGGEPGRCAIWPGSETLMTFQKALHRVRPSERASSCWLALMIEECVRNGRTARMLTGTTIKHLPQEKLRKLEIPVPHAEVQARLVEEFAATEIHLKRLQDAAVTSSARERHLRGALLSRAFLGRLVLQDPADEPASVLLDRIRSESEAQGGKPKRAGRPSRRSATADEPPPPPPESSTLFPINAVQQELPL</sequence>
<dbReference type="InterPro" id="IPR000055">
    <property type="entry name" value="Restrct_endonuc_typeI_TRD"/>
</dbReference>
<evidence type="ECO:0000259" key="6">
    <source>
        <dbReference type="Pfam" id="PF01420"/>
    </source>
</evidence>
<keyword evidence="8" id="KW-1185">Reference proteome</keyword>
<evidence type="ECO:0000256" key="3">
    <source>
        <dbReference type="ARBA" id="ARBA00023125"/>
    </source>
</evidence>
<feature type="region of interest" description="Disordered" evidence="5">
    <location>
        <begin position="420"/>
        <end position="461"/>
    </location>
</feature>
<feature type="compositionally biased region" description="Basic residues" evidence="5">
    <location>
        <begin position="430"/>
        <end position="439"/>
    </location>
</feature>
<keyword evidence="2" id="KW-0680">Restriction system</keyword>
<evidence type="ECO:0000313" key="8">
    <source>
        <dbReference type="Proteomes" id="UP000004217"/>
    </source>
</evidence>
<evidence type="ECO:0000256" key="2">
    <source>
        <dbReference type="ARBA" id="ARBA00022747"/>
    </source>
</evidence>
<dbReference type="SUPFAM" id="SSF116734">
    <property type="entry name" value="DNA methylase specificity domain"/>
    <property type="match status" value="2"/>
</dbReference>
<evidence type="ECO:0000256" key="1">
    <source>
        <dbReference type="ARBA" id="ARBA00010923"/>
    </source>
</evidence>
<keyword evidence="3" id="KW-0238">DNA-binding</keyword>
<dbReference type="Proteomes" id="UP000004217">
    <property type="component" value="Unassembled WGS sequence"/>
</dbReference>
<dbReference type="Pfam" id="PF01420">
    <property type="entry name" value="Methylase_S"/>
    <property type="match status" value="2"/>
</dbReference>
<evidence type="ECO:0000256" key="5">
    <source>
        <dbReference type="SAM" id="MobiDB-lite"/>
    </source>
</evidence>
<dbReference type="GO" id="GO:0003677">
    <property type="term" value="F:DNA binding"/>
    <property type="evidence" value="ECO:0007669"/>
    <property type="project" value="UniProtKB-KW"/>
</dbReference>
<reference evidence="7 8" key="1">
    <citation type="submission" date="2011-08" db="EMBL/GenBank/DDBJ databases">
        <authorList>
            <person name="Lin Y."/>
            <person name="Hao X."/>
            <person name="Johnstone L."/>
            <person name="Miller S.J."/>
            <person name="Wei G."/>
            <person name="Rensing C."/>
        </authorList>
    </citation>
    <scope>NUCLEOTIDE SEQUENCE [LARGE SCALE GENOMIC DNA]</scope>
    <source>
        <strain evidence="7 8">K42</strain>
    </source>
</reference>
<dbReference type="PANTHER" id="PTHR43140">
    <property type="entry name" value="TYPE-1 RESTRICTION ENZYME ECOKI SPECIFICITY PROTEIN"/>
    <property type="match status" value="1"/>
</dbReference>
<dbReference type="GO" id="GO:0009307">
    <property type="term" value="P:DNA restriction-modification system"/>
    <property type="evidence" value="ECO:0007669"/>
    <property type="project" value="UniProtKB-KW"/>
</dbReference>
<name>G2GH36_9ACTN</name>
<comment type="caution">
    <text evidence="7">The sequence shown here is derived from an EMBL/GenBank/DDBJ whole genome shotgun (WGS) entry which is preliminary data.</text>
</comment>
<evidence type="ECO:0000313" key="7">
    <source>
        <dbReference type="EMBL" id="EGX57162.1"/>
    </source>
</evidence>
<dbReference type="EMBL" id="AGBF01000104">
    <property type="protein sequence ID" value="EGX57162.1"/>
    <property type="molecule type" value="Genomic_DNA"/>
</dbReference>
<accession>G2GH36</accession>
<gene>
    <name evidence="7" type="ORF">SZN_24103</name>
</gene>
<dbReference type="InterPro" id="IPR051212">
    <property type="entry name" value="Type-I_RE_S_subunit"/>
</dbReference>
<comment type="subunit">
    <text evidence="4">The methyltransferase is composed of M and S polypeptides.</text>
</comment>